<name>A0A1Y2CIT8_9FUNG</name>
<sequence length="115" mass="12575">MPFEVVVPDDQTSFDVALPKGATTFVVIFKGNLSTGYEWALVSQQLPSGFKLLNQLYKPDPPQNPPVIGSGGSFRFTIATSPSSFGKKTEIWFQNKRASDPQPAKKVKVVVSWSA</sequence>
<keyword evidence="5" id="KW-1185">Reference proteome</keyword>
<keyword evidence="2" id="KW-0789">Thiol protease inhibitor</keyword>
<accession>A0A1Y2CIT8</accession>
<dbReference type="Pfam" id="PF09394">
    <property type="entry name" value="Inhibitor_I42"/>
    <property type="match status" value="1"/>
</dbReference>
<dbReference type="AlphaFoldDB" id="A0A1Y2CIT8"/>
<comment type="caution">
    <text evidence="4">The sequence shown here is derived from an EMBL/GenBank/DDBJ whole genome shotgun (WGS) entry which is preliminary data.</text>
</comment>
<protein>
    <recommendedName>
        <fullName evidence="3">Proteinase inhibitor I42 chagasin domain-containing protein</fullName>
    </recommendedName>
</protein>
<dbReference type="EMBL" id="MCGO01000015">
    <property type="protein sequence ID" value="ORY46951.1"/>
    <property type="molecule type" value="Genomic_DNA"/>
</dbReference>
<reference evidence="4 5" key="1">
    <citation type="submission" date="2016-07" db="EMBL/GenBank/DDBJ databases">
        <title>Pervasive Adenine N6-methylation of Active Genes in Fungi.</title>
        <authorList>
            <consortium name="DOE Joint Genome Institute"/>
            <person name="Mondo S.J."/>
            <person name="Dannebaum R.O."/>
            <person name="Kuo R.C."/>
            <person name="Labutti K."/>
            <person name="Haridas S."/>
            <person name="Kuo A."/>
            <person name="Salamov A."/>
            <person name="Ahrendt S.R."/>
            <person name="Lipzen A."/>
            <person name="Sullivan W."/>
            <person name="Andreopoulos W.B."/>
            <person name="Clum A."/>
            <person name="Lindquist E."/>
            <person name="Daum C."/>
            <person name="Ramamoorthy G.K."/>
            <person name="Gryganskyi A."/>
            <person name="Culley D."/>
            <person name="Magnuson J.K."/>
            <person name="James T.Y."/>
            <person name="O'Malley M.A."/>
            <person name="Stajich J.E."/>
            <person name="Spatafora J.W."/>
            <person name="Visel A."/>
            <person name="Grigoriev I.V."/>
        </authorList>
    </citation>
    <scope>NUCLEOTIDE SEQUENCE [LARGE SCALE GENOMIC DNA]</scope>
    <source>
        <strain evidence="4 5">JEL800</strain>
    </source>
</reference>
<dbReference type="Gene3D" id="2.60.40.2020">
    <property type="match status" value="1"/>
</dbReference>
<organism evidence="4 5">
    <name type="scientific">Rhizoclosmatium globosum</name>
    <dbReference type="NCBI Taxonomy" id="329046"/>
    <lineage>
        <taxon>Eukaryota</taxon>
        <taxon>Fungi</taxon>
        <taxon>Fungi incertae sedis</taxon>
        <taxon>Chytridiomycota</taxon>
        <taxon>Chytridiomycota incertae sedis</taxon>
        <taxon>Chytridiomycetes</taxon>
        <taxon>Chytridiales</taxon>
        <taxon>Chytriomycetaceae</taxon>
        <taxon>Rhizoclosmatium</taxon>
    </lineage>
</organism>
<dbReference type="InterPro" id="IPR036331">
    <property type="entry name" value="Chagasin-like_sf"/>
</dbReference>
<evidence type="ECO:0000313" key="5">
    <source>
        <dbReference type="Proteomes" id="UP000193642"/>
    </source>
</evidence>
<dbReference type="GO" id="GO:0004869">
    <property type="term" value="F:cysteine-type endopeptidase inhibitor activity"/>
    <property type="evidence" value="ECO:0007669"/>
    <property type="project" value="UniProtKB-KW"/>
</dbReference>
<evidence type="ECO:0000256" key="2">
    <source>
        <dbReference type="ARBA" id="ARBA00022704"/>
    </source>
</evidence>
<keyword evidence="1" id="KW-0646">Protease inhibitor</keyword>
<evidence type="ECO:0000256" key="1">
    <source>
        <dbReference type="ARBA" id="ARBA00022690"/>
    </source>
</evidence>
<evidence type="ECO:0000313" key="4">
    <source>
        <dbReference type="EMBL" id="ORY46951.1"/>
    </source>
</evidence>
<dbReference type="OrthoDB" id="2154576at2759"/>
<proteinExistence type="predicted"/>
<feature type="domain" description="Proteinase inhibitor I42 chagasin" evidence="3">
    <location>
        <begin position="23"/>
        <end position="109"/>
    </location>
</feature>
<dbReference type="SUPFAM" id="SSF141066">
    <property type="entry name" value="ICP-like"/>
    <property type="match status" value="1"/>
</dbReference>
<dbReference type="InterPro" id="IPR018990">
    <property type="entry name" value="Prot_inh_I42_chagasin"/>
</dbReference>
<evidence type="ECO:0000259" key="3">
    <source>
        <dbReference type="Pfam" id="PF09394"/>
    </source>
</evidence>
<gene>
    <name evidence="4" type="ORF">BCR33DRAFT_715348</name>
</gene>
<dbReference type="Proteomes" id="UP000193642">
    <property type="component" value="Unassembled WGS sequence"/>
</dbReference>